<proteinExistence type="predicted"/>
<evidence type="ECO:0000313" key="2">
    <source>
        <dbReference type="EMBL" id="EEG33042.1"/>
    </source>
</evidence>
<feature type="region of interest" description="Disordered" evidence="1">
    <location>
        <begin position="16"/>
        <end position="40"/>
    </location>
</feature>
<protein>
    <submittedName>
        <fullName evidence="2">Uncharacterized protein</fullName>
    </submittedName>
</protein>
<accession>C0EPK8</accession>
<name>C0EPK8_NEIFL</name>
<evidence type="ECO:0000313" key="3">
    <source>
        <dbReference type="Proteomes" id="UP000004457"/>
    </source>
</evidence>
<dbReference type="AlphaFoldDB" id="C0EPK8"/>
<dbReference type="Proteomes" id="UP000004457">
    <property type="component" value="Unassembled WGS sequence"/>
</dbReference>
<dbReference type="EMBL" id="ACEN01000090">
    <property type="protein sequence ID" value="EEG33042.1"/>
    <property type="molecule type" value="Genomic_DNA"/>
</dbReference>
<keyword evidence="3" id="KW-1185">Reference proteome</keyword>
<comment type="caution">
    <text evidence="2">The sequence shown here is derived from an EMBL/GenBank/DDBJ whole genome shotgun (WGS) entry which is preliminary data.</text>
</comment>
<gene>
    <name evidence="2" type="ORF">NEIFLAOT_01898</name>
</gene>
<evidence type="ECO:0000256" key="1">
    <source>
        <dbReference type="SAM" id="MobiDB-lite"/>
    </source>
</evidence>
<sequence>MVHEVAAKIEAERKAWRDAVNRSNRRPGQPQRAKDDASKE</sequence>
<reference evidence="2 3" key="1">
    <citation type="submission" date="2009-01" db="EMBL/GenBank/DDBJ databases">
        <authorList>
            <person name="Fulton L."/>
            <person name="Clifton S."/>
            <person name="Chinwalla A.T."/>
            <person name="Mitreva M."/>
            <person name="Sodergren E."/>
            <person name="Weinstock G."/>
            <person name="Clifton S."/>
            <person name="Dooling D.J."/>
            <person name="Fulton B."/>
            <person name="Minx P."/>
            <person name="Pepin K.H."/>
            <person name="Johnson M."/>
            <person name="Bhonagiri V."/>
            <person name="Nash W.E."/>
            <person name="Mardis E.R."/>
            <person name="Wilson R.K."/>
        </authorList>
    </citation>
    <scope>NUCLEOTIDE SEQUENCE [LARGE SCALE GENOMIC DNA]</scope>
    <source>
        <strain evidence="2 3">NRL30031/H210</strain>
    </source>
</reference>
<organism evidence="2 3">
    <name type="scientific">Neisseria flavescens NRL30031/H210</name>
    <dbReference type="NCBI Taxonomy" id="546264"/>
    <lineage>
        <taxon>Bacteria</taxon>
        <taxon>Pseudomonadati</taxon>
        <taxon>Pseudomonadota</taxon>
        <taxon>Betaproteobacteria</taxon>
        <taxon>Neisseriales</taxon>
        <taxon>Neisseriaceae</taxon>
        <taxon>Neisseria</taxon>
    </lineage>
</organism>